<proteinExistence type="predicted"/>
<dbReference type="Proteomes" id="UP000204235">
    <property type="component" value="Segment"/>
</dbReference>
<reference evidence="1 2" key="1">
    <citation type="journal article" date="2014" name="FEMS Microbiol. Lett.">
        <title>The genome of the Erwinia amylovora phage PhiEaH1 reveals greater diversity and broadens the applicability of phages for the treatment of fire blight.</title>
        <authorList>
            <person name="Meczker K."/>
            <person name="Domotor D."/>
            <person name="Vass J."/>
            <person name="Rakhely G."/>
            <person name="Schneider G."/>
            <person name="Kovacs T."/>
        </authorList>
    </citation>
    <scope>NUCLEOTIDE SEQUENCE [LARGE SCALE GENOMIC DNA]</scope>
</reference>
<keyword evidence="2" id="KW-1185">Reference proteome</keyword>
<name>W8CZL4_9CAUD</name>
<protein>
    <submittedName>
        <fullName evidence="1">Uncharacterized protein</fullName>
    </submittedName>
</protein>
<sequence>MGEAMSGQEFEYRTPFTYLYLDYVRMKVPTLFDPVDDIRFTINRDCSVSVHYPNPRMLVTGLREAAKEAYNRSLRSKDWHVFDTRKIEEWFEQLINHIEQYEGDLPGEGSNLPSPITG</sequence>
<accession>W8CZL4</accession>
<dbReference type="EMBL" id="KF623294">
    <property type="protein sequence ID" value="AGX01781.1"/>
    <property type="molecule type" value="Genomic_DNA"/>
</dbReference>
<dbReference type="KEGG" id="vg:18500958"/>
<organism evidence="1 2">
    <name type="scientific">Erwinia phage PhiEaH1</name>
    <dbReference type="NCBI Taxonomy" id="1401669"/>
    <lineage>
        <taxon>Viruses</taxon>
        <taxon>Duplodnaviria</taxon>
        <taxon>Heunggongvirae</taxon>
        <taxon>Uroviricota</taxon>
        <taxon>Caudoviricetes</taxon>
        <taxon>Chimalliviridae</taxon>
        <taxon>Iapetusvirus</taxon>
        <taxon>Iapetusvirus EaH1</taxon>
    </lineage>
</organism>
<dbReference type="GeneID" id="18500958"/>
<dbReference type="RefSeq" id="YP_009010112.1">
    <property type="nucleotide sequence ID" value="NC_023610.1"/>
</dbReference>
<evidence type="ECO:0000313" key="2">
    <source>
        <dbReference type="Proteomes" id="UP000204235"/>
    </source>
</evidence>
<evidence type="ECO:0000313" key="1">
    <source>
        <dbReference type="EMBL" id="AGX01781.1"/>
    </source>
</evidence>